<accession>A0ABW5X993</accession>
<keyword evidence="3 4" id="KW-0326">Glycosidase</keyword>
<dbReference type="Gene3D" id="2.60.120.560">
    <property type="entry name" value="Exo-inulinase, domain 1"/>
    <property type="match status" value="1"/>
</dbReference>
<feature type="domain" description="Glycosyl hydrolase family 32 N-terminal" evidence="5">
    <location>
        <begin position="47"/>
        <end position="361"/>
    </location>
</feature>
<dbReference type="PROSITE" id="PS00609">
    <property type="entry name" value="GLYCOSYL_HYDROL_F32"/>
    <property type="match status" value="1"/>
</dbReference>
<dbReference type="Pfam" id="PF08244">
    <property type="entry name" value="Glyco_hydro_32C"/>
    <property type="match status" value="1"/>
</dbReference>
<evidence type="ECO:0000256" key="3">
    <source>
        <dbReference type="ARBA" id="ARBA00023295"/>
    </source>
</evidence>
<keyword evidence="2 4" id="KW-0378">Hydrolase</keyword>
<proteinExistence type="inferred from homology"/>
<dbReference type="CDD" id="cd18622">
    <property type="entry name" value="GH32_Inu-like"/>
    <property type="match status" value="1"/>
</dbReference>
<organism evidence="7 8">
    <name type="scientific">Christiangramia antarctica</name>
    <dbReference type="NCBI Taxonomy" id="2058158"/>
    <lineage>
        <taxon>Bacteria</taxon>
        <taxon>Pseudomonadati</taxon>
        <taxon>Bacteroidota</taxon>
        <taxon>Flavobacteriia</taxon>
        <taxon>Flavobacteriales</taxon>
        <taxon>Flavobacteriaceae</taxon>
        <taxon>Christiangramia</taxon>
    </lineage>
</organism>
<comment type="caution">
    <text evidence="7">The sequence shown here is derived from an EMBL/GenBank/DDBJ whole genome shotgun (WGS) entry which is preliminary data.</text>
</comment>
<evidence type="ECO:0000313" key="7">
    <source>
        <dbReference type="EMBL" id="MFD2835007.1"/>
    </source>
</evidence>
<dbReference type="PANTHER" id="PTHR42800:SF1">
    <property type="entry name" value="EXOINULINASE INUD (AFU_ORTHOLOGUE AFUA_5G00480)"/>
    <property type="match status" value="1"/>
</dbReference>
<dbReference type="InterPro" id="IPR018053">
    <property type="entry name" value="Glyco_hydro_32_AS"/>
</dbReference>
<dbReference type="SMART" id="SM00640">
    <property type="entry name" value="Glyco_32"/>
    <property type="match status" value="1"/>
</dbReference>
<dbReference type="SUPFAM" id="SSF75005">
    <property type="entry name" value="Arabinanase/levansucrase/invertase"/>
    <property type="match status" value="1"/>
</dbReference>
<gene>
    <name evidence="7" type="ORF">ACFSYS_17085</name>
</gene>
<evidence type="ECO:0000259" key="5">
    <source>
        <dbReference type="Pfam" id="PF00251"/>
    </source>
</evidence>
<dbReference type="InterPro" id="IPR001362">
    <property type="entry name" value="Glyco_hydro_32"/>
</dbReference>
<dbReference type="Pfam" id="PF00251">
    <property type="entry name" value="Glyco_hydro_32N"/>
    <property type="match status" value="1"/>
</dbReference>
<feature type="domain" description="Glycosyl hydrolase family 32 C-terminal" evidence="6">
    <location>
        <begin position="401"/>
        <end position="528"/>
    </location>
</feature>
<comment type="similarity">
    <text evidence="1 4">Belongs to the glycosyl hydrolase 32 family.</text>
</comment>
<evidence type="ECO:0000256" key="2">
    <source>
        <dbReference type="ARBA" id="ARBA00022801"/>
    </source>
</evidence>
<evidence type="ECO:0000313" key="8">
    <source>
        <dbReference type="Proteomes" id="UP001597438"/>
    </source>
</evidence>
<dbReference type="GO" id="GO:0016787">
    <property type="term" value="F:hydrolase activity"/>
    <property type="evidence" value="ECO:0007669"/>
    <property type="project" value="UniProtKB-KW"/>
</dbReference>
<dbReference type="EMBL" id="JBHUOJ010000037">
    <property type="protein sequence ID" value="MFD2835007.1"/>
    <property type="molecule type" value="Genomic_DNA"/>
</dbReference>
<dbReference type="RefSeq" id="WP_279346998.1">
    <property type="nucleotide sequence ID" value="NZ_JBHUOJ010000037.1"/>
</dbReference>
<evidence type="ECO:0000256" key="1">
    <source>
        <dbReference type="ARBA" id="ARBA00009902"/>
    </source>
</evidence>
<dbReference type="Proteomes" id="UP001597438">
    <property type="component" value="Unassembled WGS sequence"/>
</dbReference>
<sequence>MYIINMKKPYLLALVLLIFLNGYGQQNSHGKISDLSEKNDNYRPNFHFTPKKNWMNDPNGMFYLNGTYHLFFQHYPEEPKWGPMHWGHATSKDLIRWEEKSIALYPDEKGYIFSGSAVVDKNNTSGLGKNGIIPIIAMFTYHDIVGERNGEEEYQSQAIAFSLDEGMTWTKYSRNPVISNPGIRDFRDPKIQWDGENQQWLMVLSANDKTLIYTSGNLLDWELASEFGKGVGGHGGVWECPDFFPIKVSNTNETKWVLIQSLNPGAYNGGSGTQYFIGDFDGKNFIPENYLKDLPAEHDYWLDFGKDNYAGVTWSNAPHDIDERVFIGWMSNWQYAQEVPTYTWRSAMTIPRVLEVKKKNDNTYRIFSKPVKQLDSLSQLKYSNDMENTEGEFLLADKSRVNMDKLRIKLQIPEIENREYRFELKNSTGDQLVFGYNDNSGNFFIDRRNSGNTGFSENFANRISTAPRTSDKNILPIEIFIDKTSVEIFYDSGETVMTEIFFPHAPMEKLSLQSQENDFSIKKLKVYELQLN</sequence>
<name>A0ABW5X993_9FLAO</name>
<dbReference type="SUPFAM" id="SSF49899">
    <property type="entry name" value="Concanavalin A-like lectins/glucanases"/>
    <property type="match status" value="1"/>
</dbReference>
<dbReference type="Gene3D" id="2.115.10.20">
    <property type="entry name" value="Glycosyl hydrolase domain, family 43"/>
    <property type="match status" value="1"/>
</dbReference>
<dbReference type="PANTHER" id="PTHR42800">
    <property type="entry name" value="EXOINULINASE INUD (AFU_ORTHOLOGUE AFUA_5G00480)"/>
    <property type="match status" value="1"/>
</dbReference>
<protein>
    <submittedName>
        <fullName evidence="7">Glycoside hydrolase family 32 protein</fullName>
    </submittedName>
</protein>
<evidence type="ECO:0000256" key="4">
    <source>
        <dbReference type="RuleBase" id="RU362110"/>
    </source>
</evidence>
<reference evidence="8" key="1">
    <citation type="journal article" date="2019" name="Int. J. Syst. Evol. Microbiol.">
        <title>The Global Catalogue of Microorganisms (GCM) 10K type strain sequencing project: providing services to taxonomists for standard genome sequencing and annotation.</title>
        <authorList>
            <consortium name="The Broad Institute Genomics Platform"/>
            <consortium name="The Broad Institute Genome Sequencing Center for Infectious Disease"/>
            <person name="Wu L."/>
            <person name="Ma J."/>
        </authorList>
    </citation>
    <scope>NUCLEOTIDE SEQUENCE [LARGE SCALE GENOMIC DNA]</scope>
    <source>
        <strain evidence="8">KCTC 52925</strain>
    </source>
</reference>
<dbReference type="InterPro" id="IPR013320">
    <property type="entry name" value="ConA-like_dom_sf"/>
</dbReference>
<dbReference type="InterPro" id="IPR023296">
    <property type="entry name" value="Glyco_hydro_beta-prop_sf"/>
</dbReference>
<dbReference type="InterPro" id="IPR013148">
    <property type="entry name" value="Glyco_hydro_32_N"/>
</dbReference>
<keyword evidence="8" id="KW-1185">Reference proteome</keyword>
<dbReference type="InterPro" id="IPR013189">
    <property type="entry name" value="Glyco_hydro_32_C"/>
</dbReference>
<evidence type="ECO:0000259" key="6">
    <source>
        <dbReference type="Pfam" id="PF08244"/>
    </source>
</evidence>